<dbReference type="Gene3D" id="3.30.430.20">
    <property type="entry name" value="Gnk2 domain, C-X8-C-X2-C motif"/>
    <property type="match status" value="2"/>
</dbReference>
<evidence type="ECO:0000256" key="3">
    <source>
        <dbReference type="SAM" id="SignalP"/>
    </source>
</evidence>
<dbReference type="InterPro" id="IPR002902">
    <property type="entry name" value="GNK2"/>
</dbReference>
<name>A0A2I0APY6_9ASPA</name>
<sequence>MGYMSLRLVLIKATAFLLLLLLLLLLVPIATSNDCNIQTIAEQNDPGLRERIQAAVAAVTVNIVEYRNLNGFAKITILDKTIKDTPPNNVYALGWCRRTGDPATCKRCVLNLSARIMNQNNCPLNTRRLVFGDSICFMRYQTAFKFFDDPNTIYFKADHSPGVVRSIWPGDFESKVRAVFEPLISGPIFPYQLKNYYFTAKKLITLWQGFHAKSVVEVQVTVQCAEAMLFQSSCRKCLSVALDQVSKGCRGGRQWCYVFSGRCFLKYSATPV</sequence>
<evidence type="ECO:0000313" key="5">
    <source>
        <dbReference type="EMBL" id="PKA57598.1"/>
    </source>
</evidence>
<evidence type="ECO:0000256" key="2">
    <source>
        <dbReference type="ARBA" id="ARBA00022737"/>
    </source>
</evidence>
<dbReference type="PROSITE" id="PS51473">
    <property type="entry name" value="GNK2"/>
    <property type="match status" value="2"/>
</dbReference>
<evidence type="ECO:0000256" key="1">
    <source>
        <dbReference type="ARBA" id="ARBA00022729"/>
    </source>
</evidence>
<feature type="domain" description="Gnk2-homologous" evidence="4">
    <location>
        <begin position="152"/>
        <end position="272"/>
    </location>
</feature>
<keyword evidence="6" id="KW-1185">Reference proteome</keyword>
<feature type="signal peptide" evidence="3">
    <location>
        <begin position="1"/>
        <end position="32"/>
    </location>
</feature>
<accession>A0A2I0APY6</accession>
<gene>
    <name evidence="5" type="primary">CRRSP7</name>
    <name evidence="5" type="ORF">AXF42_Ash018573</name>
</gene>
<feature type="chain" id="PRO_5014165150" evidence="3">
    <location>
        <begin position="33"/>
        <end position="272"/>
    </location>
</feature>
<keyword evidence="1 3" id="KW-0732">Signal</keyword>
<protein>
    <submittedName>
        <fullName evidence="5">Cysteine-rich repeat secretory protein 7</fullName>
    </submittedName>
</protein>
<dbReference type="CDD" id="cd23509">
    <property type="entry name" value="Gnk2-like"/>
    <property type="match status" value="1"/>
</dbReference>
<organism evidence="5 6">
    <name type="scientific">Apostasia shenzhenica</name>
    <dbReference type="NCBI Taxonomy" id="1088818"/>
    <lineage>
        <taxon>Eukaryota</taxon>
        <taxon>Viridiplantae</taxon>
        <taxon>Streptophyta</taxon>
        <taxon>Embryophyta</taxon>
        <taxon>Tracheophyta</taxon>
        <taxon>Spermatophyta</taxon>
        <taxon>Magnoliopsida</taxon>
        <taxon>Liliopsida</taxon>
        <taxon>Asparagales</taxon>
        <taxon>Orchidaceae</taxon>
        <taxon>Apostasioideae</taxon>
        <taxon>Apostasia</taxon>
    </lineage>
</organism>
<dbReference type="PANTHER" id="PTHR32099">
    <property type="entry name" value="CYSTEINE-RICH REPEAT SECRETORY PROTEIN"/>
    <property type="match status" value="1"/>
</dbReference>
<dbReference type="EMBL" id="KZ451963">
    <property type="protein sequence ID" value="PKA57598.1"/>
    <property type="molecule type" value="Genomic_DNA"/>
</dbReference>
<dbReference type="InterPro" id="IPR038408">
    <property type="entry name" value="GNK2_sf"/>
</dbReference>
<dbReference type="Pfam" id="PF01657">
    <property type="entry name" value="Stress-antifung"/>
    <property type="match status" value="1"/>
</dbReference>
<keyword evidence="2" id="KW-0677">Repeat</keyword>
<evidence type="ECO:0000259" key="4">
    <source>
        <dbReference type="PROSITE" id="PS51473"/>
    </source>
</evidence>
<evidence type="ECO:0000313" key="6">
    <source>
        <dbReference type="Proteomes" id="UP000236161"/>
    </source>
</evidence>
<dbReference type="PANTHER" id="PTHR32099:SF42">
    <property type="entry name" value="CYSTEINE-RICH RECEPTOR-LIKE PROTEIN KINASE 9-RELATED"/>
    <property type="match status" value="1"/>
</dbReference>
<dbReference type="AlphaFoldDB" id="A0A2I0APY6"/>
<feature type="domain" description="Gnk2-homologous" evidence="4">
    <location>
        <begin position="28"/>
        <end position="145"/>
    </location>
</feature>
<reference evidence="5 6" key="1">
    <citation type="journal article" date="2017" name="Nature">
        <title>The Apostasia genome and the evolution of orchids.</title>
        <authorList>
            <person name="Zhang G.Q."/>
            <person name="Liu K.W."/>
            <person name="Li Z."/>
            <person name="Lohaus R."/>
            <person name="Hsiao Y.Y."/>
            <person name="Niu S.C."/>
            <person name="Wang J.Y."/>
            <person name="Lin Y.C."/>
            <person name="Xu Q."/>
            <person name="Chen L.J."/>
            <person name="Yoshida K."/>
            <person name="Fujiwara S."/>
            <person name="Wang Z.W."/>
            <person name="Zhang Y.Q."/>
            <person name="Mitsuda N."/>
            <person name="Wang M."/>
            <person name="Liu G.H."/>
            <person name="Pecoraro L."/>
            <person name="Huang H.X."/>
            <person name="Xiao X.J."/>
            <person name="Lin M."/>
            <person name="Wu X.Y."/>
            <person name="Wu W.L."/>
            <person name="Chen Y.Y."/>
            <person name="Chang S.B."/>
            <person name="Sakamoto S."/>
            <person name="Ohme-Takagi M."/>
            <person name="Yagi M."/>
            <person name="Zeng S.J."/>
            <person name="Shen C.Y."/>
            <person name="Yeh C.M."/>
            <person name="Luo Y.B."/>
            <person name="Tsai W.C."/>
            <person name="Van de Peer Y."/>
            <person name="Liu Z.J."/>
        </authorList>
    </citation>
    <scope>NUCLEOTIDE SEQUENCE [LARGE SCALE GENOMIC DNA]</scope>
    <source>
        <strain evidence="6">cv. Shenzhen</strain>
        <tissue evidence="5">Stem</tissue>
    </source>
</reference>
<dbReference type="Proteomes" id="UP000236161">
    <property type="component" value="Unassembled WGS sequence"/>
</dbReference>
<proteinExistence type="predicted"/>